<dbReference type="PANTHER" id="PTHR44329">
    <property type="entry name" value="SERINE/THREONINE-PROTEIN KINASE TNNI3K-RELATED"/>
    <property type="match status" value="1"/>
</dbReference>
<dbReference type="PANTHER" id="PTHR44329:SF214">
    <property type="entry name" value="PROTEIN KINASE DOMAIN-CONTAINING PROTEIN"/>
    <property type="match status" value="1"/>
</dbReference>
<name>A0A225W2S7_9STRA</name>
<feature type="compositionally biased region" description="Low complexity" evidence="1">
    <location>
        <begin position="135"/>
        <end position="158"/>
    </location>
</feature>
<evidence type="ECO:0000259" key="3">
    <source>
        <dbReference type="PROSITE" id="PS50011"/>
    </source>
</evidence>
<sequence>MSIVEYSSCVSSSCTATFIGTSYYYYETTCPSDAKSYAASTYGDTKYLLVDVFSDTECSTYTGTAVIVASGTCEVVGTTGQGVITTVFSNGSAQFQNFLDTSCTVSSSSQYTISKDLLTTHSCFQGFKLYSNADGSTSEGISGTSSSSGAVGTSSTSSGSNTGIIIGVAAGVVVLLLLAGLLCWRCRRNKNKQEIQQIQVPDEEPTDQFYPAPVTPQKTGTASTTLASSDGLPSKLWDDEAIIAARIPREKVVVERLVNRGGFGEVHAGTYNGQRVAIKMLLPERKKSLTQVNAFLSEVKLMSTLDHAHIVAFIGVAWDSLTDLCVVTEFMVIDLKALLSKYEKQRLPTGFDHDKVKVALHVAHALTYLHSCAPPVIHRDLKSSNILLNEQMDAKVTDFGISRERIDATMTAGVGTSLWMAPEVMLGERYDDKADMFSFGVVLSELDQHTLPYSQAKNNSHSGQRLTDTAILQMVAAGKLRVEFSQAAPESIVELGHACVSTDPKDRPTAAEALYRLQTILTREITYYTATSCPSSIYEHTADFYDDTSYLLVDIYSGTDCTTYVESAAFAASGDCEVAGTDGQSVIASLNSNGSAQLTYYLDGSSSTSSASGSSSSTSTSDSSSGISGGAIAGIIVGALFVLAIVGVLIYRRKQRRPNQGNSPPDFGQTTDLRDAYHAQGSPAKRHRQTTTTSISDSDRHHQSTTKLWDDDVIVGSRIPREKVKILKLLNRGGYGEVYIGSYHGKQVAVKMLLPETKKTMSQVNAFLSEVKLMASLDHPRIVSFIGVAWDQLIDICVISEYMAGGDLKALLTEYDQQGHPVGFDHNKVKIAFHVSIALTYLHSCAPPVIHRDLKSKNILLDESMNAKVTDFGISRERIDATMTGGIGTSFWMAPEVMMGERYDDKADMFSFGVVLSELDSHVMPYALSKSNSSTESSSDKPNKLPNAAILQMVAAGRLRVHFSEAGPQSMIDLGLACVSLDPNERPTAAEALYKLQQILSKEV</sequence>
<keyword evidence="4" id="KW-0808">Transferase</keyword>
<dbReference type="InterPro" id="IPR000719">
    <property type="entry name" value="Prot_kinase_dom"/>
</dbReference>
<keyword evidence="2" id="KW-0812">Transmembrane</keyword>
<dbReference type="Pfam" id="PF00069">
    <property type="entry name" value="Pkinase"/>
    <property type="match status" value="2"/>
</dbReference>
<feature type="region of interest" description="Disordered" evidence="1">
    <location>
        <begin position="134"/>
        <end position="158"/>
    </location>
</feature>
<dbReference type="PROSITE" id="PS00108">
    <property type="entry name" value="PROTEIN_KINASE_ST"/>
    <property type="match status" value="2"/>
</dbReference>
<feature type="transmembrane region" description="Helical" evidence="2">
    <location>
        <begin position="627"/>
        <end position="651"/>
    </location>
</feature>
<feature type="compositionally biased region" description="Polar residues" evidence="1">
    <location>
        <begin position="216"/>
        <end position="227"/>
    </location>
</feature>
<dbReference type="GO" id="GO:0005524">
    <property type="term" value="F:ATP binding"/>
    <property type="evidence" value="ECO:0007669"/>
    <property type="project" value="InterPro"/>
</dbReference>
<dbReference type="OrthoDB" id="119221at2759"/>
<evidence type="ECO:0000256" key="2">
    <source>
        <dbReference type="SAM" id="Phobius"/>
    </source>
</evidence>
<dbReference type="InterPro" id="IPR011009">
    <property type="entry name" value="Kinase-like_dom_sf"/>
</dbReference>
<comment type="caution">
    <text evidence="4">The sequence shown here is derived from an EMBL/GenBank/DDBJ whole genome shotgun (WGS) entry which is preliminary data.</text>
</comment>
<dbReference type="SMART" id="SM00220">
    <property type="entry name" value="S_TKc"/>
    <property type="match status" value="2"/>
</dbReference>
<feature type="domain" description="Protein kinase" evidence="3">
    <location>
        <begin position="252"/>
        <end position="521"/>
    </location>
</feature>
<keyword evidence="2" id="KW-1133">Transmembrane helix</keyword>
<gene>
    <name evidence="4" type="ORF">PHMEG_00014836</name>
</gene>
<evidence type="ECO:0000256" key="1">
    <source>
        <dbReference type="SAM" id="MobiDB-lite"/>
    </source>
</evidence>
<proteinExistence type="predicted"/>
<dbReference type="Proteomes" id="UP000198211">
    <property type="component" value="Unassembled WGS sequence"/>
</dbReference>
<evidence type="ECO:0000313" key="5">
    <source>
        <dbReference type="Proteomes" id="UP000198211"/>
    </source>
</evidence>
<feature type="domain" description="Protein kinase" evidence="3">
    <location>
        <begin position="724"/>
        <end position="1000"/>
    </location>
</feature>
<feature type="region of interest" description="Disordered" evidence="1">
    <location>
        <begin position="679"/>
        <end position="703"/>
    </location>
</feature>
<accession>A0A225W2S7</accession>
<organism evidence="4 5">
    <name type="scientific">Phytophthora megakarya</name>
    <dbReference type="NCBI Taxonomy" id="4795"/>
    <lineage>
        <taxon>Eukaryota</taxon>
        <taxon>Sar</taxon>
        <taxon>Stramenopiles</taxon>
        <taxon>Oomycota</taxon>
        <taxon>Peronosporomycetes</taxon>
        <taxon>Peronosporales</taxon>
        <taxon>Peronosporaceae</taxon>
        <taxon>Phytophthora</taxon>
    </lineage>
</organism>
<evidence type="ECO:0000313" key="4">
    <source>
        <dbReference type="EMBL" id="OWZ12061.1"/>
    </source>
</evidence>
<feature type="region of interest" description="Disordered" evidence="1">
    <location>
        <begin position="194"/>
        <end position="227"/>
    </location>
</feature>
<dbReference type="InterPro" id="IPR008271">
    <property type="entry name" value="Ser/Thr_kinase_AS"/>
</dbReference>
<dbReference type="STRING" id="4795.A0A225W2S7"/>
<dbReference type="Gene3D" id="1.10.510.10">
    <property type="entry name" value="Transferase(Phosphotransferase) domain 1"/>
    <property type="match status" value="2"/>
</dbReference>
<dbReference type="AlphaFoldDB" id="A0A225W2S7"/>
<keyword evidence="2" id="KW-0472">Membrane</keyword>
<feature type="transmembrane region" description="Helical" evidence="2">
    <location>
        <begin position="164"/>
        <end position="184"/>
    </location>
</feature>
<keyword evidence="4" id="KW-0418">Kinase</keyword>
<dbReference type="GO" id="GO:0004674">
    <property type="term" value="F:protein serine/threonine kinase activity"/>
    <property type="evidence" value="ECO:0007669"/>
    <property type="project" value="TreeGrafter"/>
</dbReference>
<keyword evidence="5" id="KW-1185">Reference proteome</keyword>
<dbReference type="Gene3D" id="1.20.5.510">
    <property type="entry name" value="Single helix bin"/>
    <property type="match status" value="1"/>
</dbReference>
<protein>
    <submittedName>
        <fullName evidence="4">TKL/DRK protein kinase</fullName>
    </submittedName>
</protein>
<dbReference type="Gene3D" id="3.30.200.20">
    <property type="entry name" value="Phosphorylase Kinase, domain 1"/>
    <property type="match status" value="2"/>
</dbReference>
<reference evidence="5" key="1">
    <citation type="submission" date="2017-03" db="EMBL/GenBank/DDBJ databases">
        <title>Phytopthora megakarya and P. palmivora, two closely related causual agents of cacao black pod achieved similar genome size and gene model numbers by different mechanisms.</title>
        <authorList>
            <person name="Ali S."/>
            <person name="Shao J."/>
            <person name="Larry D.J."/>
            <person name="Kronmiller B."/>
            <person name="Shen D."/>
            <person name="Strem M.D."/>
            <person name="Melnick R.L."/>
            <person name="Guiltinan M.J."/>
            <person name="Tyler B.M."/>
            <person name="Meinhardt L.W."/>
            <person name="Bailey B.A."/>
        </authorList>
    </citation>
    <scope>NUCLEOTIDE SEQUENCE [LARGE SCALE GENOMIC DNA]</scope>
    <source>
        <strain evidence="5">zdho120</strain>
    </source>
</reference>
<dbReference type="InterPro" id="IPR051681">
    <property type="entry name" value="Ser/Thr_Kinases-Pseudokinases"/>
</dbReference>
<dbReference type="PROSITE" id="PS50011">
    <property type="entry name" value="PROTEIN_KINASE_DOM"/>
    <property type="match status" value="2"/>
</dbReference>
<dbReference type="SUPFAM" id="SSF56112">
    <property type="entry name" value="Protein kinase-like (PK-like)"/>
    <property type="match status" value="2"/>
</dbReference>
<dbReference type="EMBL" id="NBNE01001954">
    <property type="protein sequence ID" value="OWZ12061.1"/>
    <property type="molecule type" value="Genomic_DNA"/>
</dbReference>